<feature type="compositionally biased region" description="Basic and acidic residues" evidence="1">
    <location>
        <begin position="497"/>
        <end position="521"/>
    </location>
</feature>
<dbReference type="PANTHER" id="PTHR48449">
    <property type="entry name" value="DUF1985 DOMAIN-CONTAINING PROTEIN"/>
    <property type="match status" value="1"/>
</dbReference>
<accession>A0A8S9STK6</accession>
<organism evidence="3 4">
    <name type="scientific">Brassica cretica</name>
    <name type="common">Mustard</name>
    <dbReference type="NCBI Taxonomy" id="69181"/>
    <lineage>
        <taxon>Eukaryota</taxon>
        <taxon>Viridiplantae</taxon>
        <taxon>Streptophyta</taxon>
        <taxon>Embryophyta</taxon>
        <taxon>Tracheophyta</taxon>
        <taxon>Spermatophyta</taxon>
        <taxon>Magnoliopsida</taxon>
        <taxon>eudicotyledons</taxon>
        <taxon>Gunneridae</taxon>
        <taxon>Pentapetalae</taxon>
        <taxon>rosids</taxon>
        <taxon>malvids</taxon>
        <taxon>Brassicales</taxon>
        <taxon>Brassicaceae</taxon>
        <taxon>Brassiceae</taxon>
        <taxon>Brassica</taxon>
    </lineage>
</organism>
<sequence length="521" mass="57687">MDNLNLPPRIFAAGHEPVGERVNSYHKIKKTEAVIDALEPEELEFLRNSTFGKIIAIDENPPFFGAYGQYVVVRLLKVNKNFQNPLKKKKNPLKEKIYWNELFGSLQFCTLDIVIDMLKKKVVKSREARIKFACLAITSSILFPSSHQPRIIPEHVELIRDLDEFLAFPWGRASFQSLVTSIVAKDEITLAQSSVAVRGYVDAIQLVFLAAIPQLKTEISHTEPVVILESESDGESPEEVLPSEDDTAVTNDKTSQPTKYCLIPGHARTMDSECKVPLKCILDEPYEEWSTGLDLTWADETSDDMVDNMVRLIGEGFAFRKEMFKALGAKIDNLLASSDHSHLVALIQTTVSTCLQNIETKLGKRRIVRALGAKIDNLLASSDHSHLVALIQTTVSTCLQNIETKLGKVILDQLKIMESAVIKGVIDAIAKNGISLDMSIEDLTRGESTAAVHSSDNSSLGADPTGPPEPVTTQDDVADCRINEVLRDLNQHAGVFLHEKKDTSPHPDCSQDKVLADNHTS</sequence>
<dbReference type="Pfam" id="PF09331">
    <property type="entry name" value="DUF1985"/>
    <property type="match status" value="1"/>
</dbReference>
<proteinExistence type="predicted"/>
<protein>
    <recommendedName>
        <fullName evidence="2">DUF1985 domain-containing protein</fullName>
    </recommendedName>
</protein>
<feature type="compositionally biased region" description="Acidic residues" evidence="1">
    <location>
        <begin position="230"/>
        <end position="247"/>
    </location>
</feature>
<dbReference type="AlphaFoldDB" id="A0A8S9STK6"/>
<dbReference type="PANTHER" id="PTHR48449:SF2">
    <property type="entry name" value="UBIQUITIN-LIKE PROTEASE FAMILY PROFILE DOMAIN-CONTAINING PROTEIN"/>
    <property type="match status" value="1"/>
</dbReference>
<evidence type="ECO:0000256" key="1">
    <source>
        <dbReference type="SAM" id="MobiDB-lite"/>
    </source>
</evidence>
<name>A0A8S9STK6_BRACR</name>
<reference evidence="3" key="1">
    <citation type="submission" date="2019-12" db="EMBL/GenBank/DDBJ databases">
        <title>Genome sequencing and annotation of Brassica cretica.</title>
        <authorList>
            <person name="Studholme D.J."/>
            <person name="Sarris P."/>
        </authorList>
    </citation>
    <scope>NUCLEOTIDE SEQUENCE</scope>
    <source>
        <strain evidence="3">PFS-109/04</strain>
        <tissue evidence="3">Leaf</tissue>
    </source>
</reference>
<dbReference type="InterPro" id="IPR015410">
    <property type="entry name" value="DUF1985"/>
</dbReference>
<feature type="region of interest" description="Disordered" evidence="1">
    <location>
        <begin position="496"/>
        <end position="521"/>
    </location>
</feature>
<comment type="caution">
    <text evidence="3">The sequence shown here is derived from an EMBL/GenBank/DDBJ whole genome shotgun (WGS) entry which is preliminary data.</text>
</comment>
<feature type="region of interest" description="Disordered" evidence="1">
    <location>
        <begin position="229"/>
        <end position="254"/>
    </location>
</feature>
<evidence type="ECO:0000313" key="4">
    <source>
        <dbReference type="Proteomes" id="UP000712600"/>
    </source>
</evidence>
<dbReference type="Proteomes" id="UP000712600">
    <property type="component" value="Unassembled WGS sequence"/>
</dbReference>
<feature type="region of interest" description="Disordered" evidence="1">
    <location>
        <begin position="447"/>
        <end position="474"/>
    </location>
</feature>
<feature type="domain" description="DUF1985" evidence="2">
    <location>
        <begin position="83"/>
        <end position="180"/>
    </location>
</feature>
<evidence type="ECO:0000313" key="3">
    <source>
        <dbReference type="EMBL" id="KAF3603513.1"/>
    </source>
</evidence>
<evidence type="ECO:0000259" key="2">
    <source>
        <dbReference type="Pfam" id="PF09331"/>
    </source>
</evidence>
<gene>
    <name evidence="3" type="ORF">F2Q69_00037270</name>
</gene>
<feature type="compositionally biased region" description="Polar residues" evidence="1">
    <location>
        <begin position="451"/>
        <end position="460"/>
    </location>
</feature>
<dbReference type="EMBL" id="QGKX02000004">
    <property type="protein sequence ID" value="KAF3603513.1"/>
    <property type="molecule type" value="Genomic_DNA"/>
</dbReference>